<dbReference type="AlphaFoldDB" id="A0A367JHR0"/>
<accession>A0A367JHR0</accession>
<reference evidence="1 2" key="1">
    <citation type="journal article" date="2018" name="G3 (Bethesda)">
        <title>Phylogenetic and Phylogenomic Definition of Rhizopus Species.</title>
        <authorList>
            <person name="Gryganskyi A.P."/>
            <person name="Golan J."/>
            <person name="Dolatabadi S."/>
            <person name="Mondo S."/>
            <person name="Robb S."/>
            <person name="Idnurm A."/>
            <person name="Muszewska A."/>
            <person name="Steczkiewicz K."/>
            <person name="Masonjones S."/>
            <person name="Liao H.L."/>
            <person name="Gajdeczka M.T."/>
            <person name="Anike F."/>
            <person name="Vuek A."/>
            <person name="Anishchenko I.M."/>
            <person name="Voigt K."/>
            <person name="de Hoog G.S."/>
            <person name="Smith M.E."/>
            <person name="Heitman J."/>
            <person name="Vilgalys R."/>
            <person name="Stajich J.E."/>
        </authorList>
    </citation>
    <scope>NUCLEOTIDE SEQUENCE [LARGE SCALE GENOMIC DNA]</scope>
    <source>
        <strain evidence="1 2">CBS 357.93</strain>
    </source>
</reference>
<keyword evidence="2" id="KW-1185">Reference proteome</keyword>
<dbReference type="Proteomes" id="UP000252139">
    <property type="component" value="Unassembled WGS sequence"/>
</dbReference>
<gene>
    <name evidence="1" type="ORF">CU097_007143</name>
</gene>
<protein>
    <recommendedName>
        <fullName evidence="3">MIT domain-containing protein</fullName>
    </recommendedName>
</protein>
<comment type="caution">
    <text evidence="1">The sequence shown here is derived from an EMBL/GenBank/DDBJ whole genome shotgun (WGS) entry which is preliminary data.</text>
</comment>
<dbReference type="STRING" id="86630.A0A367JHR0"/>
<dbReference type="Gene3D" id="1.20.58.80">
    <property type="entry name" value="Phosphotransferase system, lactose/cellobiose-type IIA subunit"/>
    <property type="match status" value="1"/>
</dbReference>
<sequence>MSTLVNRMLSQKDKLTMINHWLSSKEEEEQQQQQQQIYYNNTSPRYSIGIPPPPYENVVQQQPPMDRKKYSFSSMIWKRASFSSTVSSEVKIPVTTIDKKQVEHGITLLNIATDMNNNNSQPMAMDLYMMGLDKIMSALPLESDPNAKLALEKKIREIQQVHQLDLNSDMIQEQEEQEDEDKPIRKQLSNLIINAAVLGAVALKKSPIPDAVSGVVNYAVDSIQSIDEKHQIRKRTWDLAATGVNKAIQIDRQYEIHQLVSEAVYTGFAAFIKAGMAYAETPGYGQQD</sequence>
<proteinExistence type="predicted"/>
<organism evidence="1 2">
    <name type="scientific">Rhizopus azygosporus</name>
    <name type="common">Rhizopus microsporus var. azygosporus</name>
    <dbReference type="NCBI Taxonomy" id="86630"/>
    <lineage>
        <taxon>Eukaryota</taxon>
        <taxon>Fungi</taxon>
        <taxon>Fungi incertae sedis</taxon>
        <taxon>Mucoromycota</taxon>
        <taxon>Mucoromycotina</taxon>
        <taxon>Mucoromycetes</taxon>
        <taxon>Mucorales</taxon>
        <taxon>Mucorineae</taxon>
        <taxon>Rhizopodaceae</taxon>
        <taxon>Rhizopus</taxon>
    </lineage>
</organism>
<evidence type="ECO:0000313" key="1">
    <source>
        <dbReference type="EMBL" id="RCH89488.1"/>
    </source>
</evidence>
<dbReference type="OrthoDB" id="2414723at2759"/>
<evidence type="ECO:0000313" key="2">
    <source>
        <dbReference type="Proteomes" id="UP000252139"/>
    </source>
</evidence>
<dbReference type="EMBL" id="PJQL01001280">
    <property type="protein sequence ID" value="RCH89488.1"/>
    <property type="molecule type" value="Genomic_DNA"/>
</dbReference>
<evidence type="ECO:0008006" key="3">
    <source>
        <dbReference type="Google" id="ProtNLM"/>
    </source>
</evidence>
<dbReference type="InterPro" id="IPR036181">
    <property type="entry name" value="MIT_dom_sf"/>
</dbReference>
<name>A0A367JHR0_RHIAZ</name>
<dbReference type="SUPFAM" id="SSF116846">
    <property type="entry name" value="MIT domain"/>
    <property type="match status" value="1"/>
</dbReference>